<evidence type="ECO:0000259" key="2">
    <source>
        <dbReference type="PROSITE" id="PS51384"/>
    </source>
</evidence>
<dbReference type="GO" id="GO:0016491">
    <property type="term" value="F:oxidoreductase activity"/>
    <property type="evidence" value="ECO:0007669"/>
    <property type="project" value="InterPro"/>
</dbReference>
<dbReference type="Gene3D" id="3.40.50.80">
    <property type="entry name" value="Nucleotide-binding domain of ferredoxin-NADP reductase (FNR) module"/>
    <property type="match status" value="1"/>
</dbReference>
<dbReference type="InterPro" id="IPR050415">
    <property type="entry name" value="MRET"/>
</dbReference>
<dbReference type="SUPFAM" id="SSF52343">
    <property type="entry name" value="Ferredoxin reductase-like, C-terminal NADP-linked domain"/>
    <property type="match status" value="1"/>
</dbReference>
<dbReference type="PANTHER" id="PTHR47354">
    <property type="entry name" value="NADH OXIDOREDUCTASE HCR"/>
    <property type="match status" value="1"/>
</dbReference>
<dbReference type="PANTHER" id="PTHR47354:SF5">
    <property type="entry name" value="PROTEIN RFBI"/>
    <property type="match status" value="1"/>
</dbReference>
<gene>
    <name evidence="3" type="ORF">HNQ60_004372</name>
</gene>
<evidence type="ECO:0000313" key="3">
    <source>
        <dbReference type="EMBL" id="MBB6095482.1"/>
    </source>
</evidence>
<dbReference type="EMBL" id="JACHHZ010000005">
    <property type="protein sequence ID" value="MBB6095482.1"/>
    <property type="molecule type" value="Genomic_DNA"/>
</dbReference>
<evidence type="ECO:0000313" key="4">
    <source>
        <dbReference type="Proteomes" id="UP000588068"/>
    </source>
</evidence>
<dbReference type="InterPro" id="IPR008333">
    <property type="entry name" value="Cbr1-like_FAD-bd_dom"/>
</dbReference>
<evidence type="ECO:0000256" key="1">
    <source>
        <dbReference type="ARBA" id="ARBA00034078"/>
    </source>
</evidence>
<dbReference type="Gene3D" id="2.40.30.10">
    <property type="entry name" value="Translation factors"/>
    <property type="match status" value="1"/>
</dbReference>
<dbReference type="InterPro" id="IPR001433">
    <property type="entry name" value="OxRdtase_FAD/NAD-bd"/>
</dbReference>
<dbReference type="PRINTS" id="PR00406">
    <property type="entry name" value="CYTB5RDTASE"/>
</dbReference>
<organism evidence="3 4">
    <name type="scientific">Povalibacter uvarum</name>
    <dbReference type="NCBI Taxonomy" id="732238"/>
    <lineage>
        <taxon>Bacteria</taxon>
        <taxon>Pseudomonadati</taxon>
        <taxon>Pseudomonadota</taxon>
        <taxon>Gammaproteobacteria</taxon>
        <taxon>Steroidobacterales</taxon>
        <taxon>Steroidobacteraceae</taxon>
        <taxon>Povalibacter</taxon>
    </lineage>
</organism>
<dbReference type="AlphaFoldDB" id="A0A841HU24"/>
<keyword evidence="4" id="KW-1185">Reference proteome</keyword>
<dbReference type="PROSITE" id="PS51384">
    <property type="entry name" value="FAD_FR"/>
    <property type="match status" value="1"/>
</dbReference>
<protein>
    <submittedName>
        <fullName evidence="3">Ferredoxin-NADP reductase</fullName>
    </submittedName>
</protein>
<name>A0A841HU24_9GAMM</name>
<dbReference type="Pfam" id="PF00970">
    <property type="entry name" value="FAD_binding_6"/>
    <property type="match status" value="1"/>
</dbReference>
<accession>A0A841HU24</accession>
<dbReference type="InterPro" id="IPR039261">
    <property type="entry name" value="FNR_nucleotide-bd"/>
</dbReference>
<dbReference type="RefSeq" id="WP_184334846.1">
    <property type="nucleotide sequence ID" value="NZ_JACHHZ010000005.1"/>
</dbReference>
<dbReference type="InterPro" id="IPR001709">
    <property type="entry name" value="Flavoprot_Pyr_Nucl_cyt_Rdtase"/>
</dbReference>
<comment type="cofactor">
    <cofactor evidence="1">
        <name>[2Fe-2S] cluster</name>
        <dbReference type="ChEBI" id="CHEBI:190135"/>
    </cofactor>
</comment>
<dbReference type="SUPFAM" id="SSF63380">
    <property type="entry name" value="Riboflavin synthase domain-like"/>
    <property type="match status" value="1"/>
</dbReference>
<reference evidence="3 4" key="1">
    <citation type="submission" date="2020-08" db="EMBL/GenBank/DDBJ databases">
        <title>Genomic Encyclopedia of Type Strains, Phase IV (KMG-IV): sequencing the most valuable type-strain genomes for metagenomic binning, comparative biology and taxonomic classification.</title>
        <authorList>
            <person name="Goeker M."/>
        </authorList>
    </citation>
    <scope>NUCLEOTIDE SEQUENCE [LARGE SCALE GENOMIC DNA]</scope>
    <source>
        <strain evidence="3 4">DSM 26723</strain>
    </source>
</reference>
<feature type="domain" description="FAD-binding FR-type" evidence="2">
    <location>
        <begin position="15"/>
        <end position="117"/>
    </location>
</feature>
<comment type="caution">
    <text evidence="3">The sequence shown here is derived from an EMBL/GenBank/DDBJ whole genome shotgun (WGS) entry which is preliminary data.</text>
</comment>
<dbReference type="Proteomes" id="UP000588068">
    <property type="component" value="Unassembled WGS sequence"/>
</dbReference>
<proteinExistence type="predicted"/>
<dbReference type="CDD" id="cd06217">
    <property type="entry name" value="FNR_iron_sulfur_binding_3"/>
    <property type="match status" value="1"/>
</dbReference>
<dbReference type="InterPro" id="IPR017938">
    <property type="entry name" value="Riboflavin_synthase-like_b-brl"/>
</dbReference>
<dbReference type="Pfam" id="PF00175">
    <property type="entry name" value="NAD_binding_1"/>
    <property type="match status" value="1"/>
</dbReference>
<sequence>MTTNTSTPDLHPGRLQWQSAVITAIVPRTARIKSFFLRLPQPFDFLAGQHVDVRLSAEDGYQAQRSYSIASAPDASGEIELAIERLEDGEVSPFFHDIAVVGDEIELRGPIGGYFVWSIGDAGPIVLIGGGSGLVPLVSMIRHRANQRVNTPFVLLASARTWDDVLYRDELLQYAARQDGFQLVLTTTREGARRPGDFERRIDRQMIASMLACLSQTPRQCLVCGSNPFVEAASQALIAAAVNADVIRTERYG</sequence>
<dbReference type="PRINTS" id="PR00371">
    <property type="entry name" value="FPNCR"/>
</dbReference>
<dbReference type="InterPro" id="IPR017927">
    <property type="entry name" value="FAD-bd_FR_type"/>
</dbReference>